<dbReference type="InterPro" id="IPR036188">
    <property type="entry name" value="FAD/NAD-bd_sf"/>
</dbReference>
<dbReference type="EMBL" id="FR845719">
    <property type="protein sequence ID" value="CCA53995.1"/>
    <property type="molecule type" value="Genomic_DNA"/>
</dbReference>
<dbReference type="PRINTS" id="PR00420">
    <property type="entry name" value="RNGMNOXGNASE"/>
</dbReference>
<keyword evidence="4" id="KW-1185">Reference proteome</keyword>
<feature type="domain" description="FAD-binding" evidence="2">
    <location>
        <begin position="91"/>
        <end position="372"/>
    </location>
</feature>
<dbReference type="GO" id="GO:0102067">
    <property type="term" value="F:geranylgeranyl diphosphate reductase activity"/>
    <property type="evidence" value="ECO:0007669"/>
    <property type="project" value="UniProtKB-EC"/>
</dbReference>
<dbReference type="InterPro" id="IPR011777">
    <property type="entry name" value="Geranylgeranyl_Rdtase_fam"/>
</dbReference>
<dbReference type="SUPFAM" id="SSF51905">
    <property type="entry name" value="FAD/NAD(P)-binding domain"/>
    <property type="match status" value="1"/>
</dbReference>
<feature type="region of interest" description="Disordered" evidence="1">
    <location>
        <begin position="474"/>
        <end position="570"/>
    </location>
</feature>
<feature type="region of interest" description="Disordered" evidence="1">
    <location>
        <begin position="1"/>
        <end position="67"/>
    </location>
</feature>
<dbReference type="PANTHER" id="PTHR42685">
    <property type="entry name" value="GERANYLGERANYL DIPHOSPHATE REDUCTASE"/>
    <property type="match status" value="1"/>
</dbReference>
<evidence type="ECO:0000313" key="3">
    <source>
        <dbReference type="EMBL" id="CCA53995.1"/>
    </source>
</evidence>
<dbReference type="HOGENOM" id="CLU_024648_5_1_11"/>
<dbReference type="Proteomes" id="UP000006854">
    <property type="component" value="Chromosome"/>
</dbReference>
<keyword evidence="3" id="KW-0560">Oxidoreductase</keyword>
<dbReference type="RefSeq" id="WP_015031914.1">
    <property type="nucleotide sequence ID" value="NC_018750.1"/>
</dbReference>
<accession>F2R9P5</accession>
<dbReference type="eggNOG" id="COG0644">
    <property type="taxonomic scope" value="Bacteria"/>
</dbReference>
<dbReference type="Pfam" id="PF01494">
    <property type="entry name" value="FAD_binding_3"/>
    <property type="match status" value="1"/>
</dbReference>
<dbReference type="STRING" id="953739.SVEN_0708"/>
<dbReference type="KEGG" id="sve:SVEN_0708"/>
<gene>
    <name evidence="3" type="ordered locus">SVEN_0708</name>
</gene>
<evidence type="ECO:0000256" key="1">
    <source>
        <dbReference type="SAM" id="MobiDB-lite"/>
    </source>
</evidence>
<protein>
    <submittedName>
        <fullName evidence="3">Geranylgeranyl reductase</fullName>
        <ecNumber evidence="3">1.3.1.83</ecNumber>
    </submittedName>
</protein>
<dbReference type="Gene3D" id="3.50.50.60">
    <property type="entry name" value="FAD/NAD(P)-binding domain"/>
    <property type="match status" value="1"/>
</dbReference>
<sequence length="570" mass="59009">MSSEHAENAGPEHTAPEGAAPEGIGGEAAATDGSPDAARVVKDDGTRAERPEESGSPEPALPAGDSADATYAVDPVDVDDPATAGAAGVWDVVVVGAGPAGASAAYAAAVAGRRVLLLEKSELPRYKTCGGGIIGPSRDSLPPGFELPLQDRVHAVTFSMDGRFARTRRSRKVLFGLINRPEFDAQLVEHAQKAGAELRTGATVTRVEQHGPSVPDRRTVAVVLADGETLLARAVVGADGSASRIGAHVGVKMGQVDLGLEAEIPVPASVAEDWKGRVLIDWGPMPGSYGWVFPKGDTLTVGVISARGEGAATKRYMEDFVARLGLSGFEPTISSGHLTRCRTDDSPLSRGRVLVCGDAAGLLEPWTREGISYALRSGRLAGEWAVRVAEANDAVDARRQALNYAFAIKAGLGVEMAVGRRMLAVFERRPGLLHATITGLRPAWNAFADITRGSATLGGMVRSNGMARRALEMLDKRMDTSSGVGPVGRGVGRRDRADSETSDRSETPETPETLETAEAPEAAEVPAEHGAAPAPSATPAPSASSDASAIEGEGAKAPGKAADPEAPEAV</sequence>
<dbReference type="InterPro" id="IPR050407">
    <property type="entry name" value="Geranylgeranyl_reductase"/>
</dbReference>
<dbReference type="AlphaFoldDB" id="F2R9P5"/>
<feature type="compositionally biased region" description="Low complexity" evidence="1">
    <location>
        <begin position="16"/>
        <end position="30"/>
    </location>
</feature>
<feature type="compositionally biased region" description="Basic and acidic residues" evidence="1">
    <location>
        <begin position="39"/>
        <end position="53"/>
    </location>
</feature>
<dbReference type="PATRIC" id="fig|953739.5.peg.2755"/>
<evidence type="ECO:0000259" key="2">
    <source>
        <dbReference type="Pfam" id="PF01494"/>
    </source>
</evidence>
<name>F2R9P5_STRVP</name>
<organism evidence="3 4">
    <name type="scientific">Streptomyces venezuelae (strain ATCC 10712 / CBS 650.69 / DSM 40230 / JCM 4526 / NBRC 13096 / PD 04745)</name>
    <dbReference type="NCBI Taxonomy" id="953739"/>
    <lineage>
        <taxon>Bacteria</taxon>
        <taxon>Bacillati</taxon>
        <taxon>Actinomycetota</taxon>
        <taxon>Actinomycetes</taxon>
        <taxon>Kitasatosporales</taxon>
        <taxon>Streptomycetaceae</taxon>
        <taxon>Streptomyces</taxon>
    </lineage>
</organism>
<dbReference type="EC" id="1.3.1.83" evidence="3"/>
<reference evidence="3 4" key="1">
    <citation type="journal article" date="2011" name="BMC Genomics">
        <title>Genome-wide analysis of the role of GlnR in Streptomyces venezuelae provides new insights into global nitrogen regulation in actinomycetes.</title>
        <authorList>
            <person name="Pullan S.T."/>
            <person name="Bibb M.J."/>
            <person name="Merrick M."/>
        </authorList>
    </citation>
    <scope>NUCLEOTIDE SEQUENCE [LARGE SCALE GENOMIC DNA]</scope>
    <source>
        <strain evidence="4">ATCC 10712 / CBS 650.69 / DSM 40230 / JCM 4526 / NBRC 13096 / PD 04745</strain>
    </source>
</reference>
<feature type="compositionally biased region" description="Low complexity" evidence="1">
    <location>
        <begin position="508"/>
        <end position="561"/>
    </location>
</feature>
<dbReference type="InterPro" id="IPR002938">
    <property type="entry name" value="FAD-bd"/>
</dbReference>
<dbReference type="GeneID" id="51861298"/>
<evidence type="ECO:0000313" key="4">
    <source>
        <dbReference type="Proteomes" id="UP000006854"/>
    </source>
</evidence>
<feature type="compositionally biased region" description="Basic and acidic residues" evidence="1">
    <location>
        <begin position="492"/>
        <end position="507"/>
    </location>
</feature>
<proteinExistence type="predicted"/>
<dbReference type="NCBIfam" id="TIGR02032">
    <property type="entry name" value="GG-red-SF"/>
    <property type="match status" value="1"/>
</dbReference>
<dbReference type="PANTHER" id="PTHR42685:SF22">
    <property type="entry name" value="CONDITIONED MEDIUM FACTOR RECEPTOR 1"/>
    <property type="match status" value="1"/>
</dbReference>
<dbReference type="GO" id="GO:0071949">
    <property type="term" value="F:FAD binding"/>
    <property type="evidence" value="ECO:0007669"/>
    <property type="project" value="InterPro"/>
</dbReference>